<comment type="caution">
    <text evidence="1">The sequence shown here is derived from an EMBL/GenBank/DDBJ whole genome shotgun (WGS) entry which is preliminary data.</text>
</comment>
<organism evidence="1 2">
    <name type="scientific">Aspergillus sclerotialis</name>
    <dbReference type="NCBI Taxonomy" id="2070753"/>
    <lineage>
        <taxon>Eukaryota</taxon>
        <taxon>Fungi</taxon>
        <taxon>Dikarya</taxon>
        <taxon>Ascomycota</taxon>
        <taxon>Pezizomycotina</taxon>
        <taxon>Eurotiomycetes</taxon>
        <taxon>Eurotiomycetidae</taxon>
        <taxon>Eurotiales</taxon>
        <taxon>Aspergillaceae</taxon>
        <taxon>Aspergillus</taxon>
        <taxon>Aspergillus subgen. Polypaecilum</taxon>
    </lineage>
</organism>
<reference evidence="2" key="1">
    <citation type="submission" date="2017-02" db="EMBL/GenBank/DDBJ databases">
        <authorList>
            <person name="Tafer H."/>
            <person name="Lopandic K."/>
        </authorList>
    </citation>
    <scope>NUCLEOTIDE SEQUENCE [LARGE SCALE GENOMIC DNA]</scope>
    <source>
        <strain evidence="2">CBS 366.77</strain>
    </source>
</reference>
<proteinExistence type="predicted"/>
<protein>
    <submittedName>
        <fullName evidence="1">Uncharacterized protein</fullName>
    </submittedName>
</protein>
<name>A0A3A2ZJ56_9EURO</name>
<dbReference type="EMBL" id="MVGC01000412">
    <property type="protein sequence ID" value="RJE19384.1"/>
    <property type="molecule type" value="Genomic_DNA"/>
</dbReference>
<dbReference type="OrthoDB" id="4149149at2759"/>
<dbReference type="AlphaFoldDB" id="A0A3A2ZJ56"/>
<evidence type="ECO:0000313" key="1">
    <source>
        <dbReference type="EMBL" id="RJE19384.1"/>
    </source>
</evidence>
<accession>A0A3A2ZJ56</accession>
<sequence>MPPEVHKNELDSNYLLMLQNLKIPPANACSRRRLLPLINITVEFIKLCAMASSKVPQPCWFNTISQLLMQSIIEELRIFGELSTQNLKARLAPELVSPRELEWAQNCDTYINYLQPPPGVHTKHHLEDISDRFPLFQLEGVIIDAIVNLMKKLDPPVLVQLERGKLRGMTVLETRRLKRRLGLP</sequence>
<evidence type="ECO:0000313" key="2">
    <source>
        <dbReference type="Proteomes" id="UP000266188"/>
    </source>
</evidence>
<gene>
    <name evidence="1" type="ORF">PHISCL_08280</name>
</gene>
<keyword evidence="2" id="KW-1185">Reference proteome</keyword>
<dbReference type="Proteomes" id="UP000266188">
    <property type="component" value="Unassembled WGS sequence"/>
</dbReference>